<dbReference type="RefSeq" id="WP_145852915.1">
    <property type="nucleotide sequence ID" value="NZ_RPFW01000002.1"/>
</dbReference>
<dbReference type="SUPFAM" id="SSF51556">
    <property type="entry name" value="Metallo-dependent hydrolases"/>
    <property type="match status" value="1"/>
</dbReference>
<name>A0A6P2C1E4_9ACTN</name>
<keyword evidence="4" id="KW-1185">Reference proteome</keyword>
<keyword evidence="1" id="KW-0456">Lyase</keyword>
<accession>A0A6P2C1E4</accession>
<dbReference type="PANTHER" id="PTHR21240">
    <property type="entry name" value="2-AMINO-3-CARBOXYLMUCONATE-6-SEMIALDEHYDE DECARBOXYLASE"/>
    <property type="match status" value="1"/>
</dbReference>
<sequence length="288" mass="30999">MQTDSLAAIDVHVHIEVDGHGHYSLDQELMDASAKYFRADHDRTPTLAQIADRYRSLNMAAVVFTVDASTATGHPPISSAEIADEAAKHADVLIPFGSVDPLRGADAVAQARSLVTQHGVKGFKFHPSLQGFTPNDPAFYPLWEAIESLGVPALFHSGQTGIGAGMPGGRGIKLRLSDPMLVDDVAADFPGLTVILAHPSVPWAASSISMATHKANVFIDLSGWSPKYFPPDLVRAASSYLQDKVLFGTDFPLLTPERWLRDFETLDVKPEARAKILKANAVKVLGLA</sequence>
<dbReference type="InterPro" id="IPR032465">
    <property type="entry name" value="ACMSD"/>
</dbReference>
<dbReference type="InterPro" id="IPR032466">
    <property type="entry name" value="Metal_Hydrolase"/>
</dbReference>
<evidence type="ECO:0000313" key="3">
    <source>
        <dbReference type="EMBL" id="TVZ05212.1"/>
    </source>
</evidence>
<dbReference type="InterPro" id="IPR006680">
    <property type="entry name" value="Amidohydro-rel"/>
</dbReference>
<dbReference type="EMBL" id="RPFW01000002">
    <property type="protein sequence ID" value="TVZ05212.1"/>
    <property type="molecule type" value="Genomic_DNA"/>
</dbReference>
<dbReference type="PANTHER" id="PTHR21240:SF19">
    <property type="entry name" value="CATALYTIC_ HYDROLASE"/>
    <property type="match status" value="1"/>
</dbReference>
<dbReference type="GO" id="GO:0016831">
    <property type="term" value="F:carboxy-lyase activity"/>
    <property type="evidence" value="ECO:0007669"/>
    <property type="project" value="InterPro"/>
</dbReference>
<reference evidence="3 4" key="1">
    <citation type="submission" date="2018-11" db="EMBL/GenBank/DDBJ databases">
        <title>Trebonia kvetii gen.nov., sp.nov., a novel acidophilic actinobacterium, and proposal of the new actinobacterial family Treboniaceae fam. nov.</title>
        <authorList>
            <person name="Rapoport D."/>
            <person name="Sagova-Mareckova M."/>
            <person name="Sedlacek I."/>
            <person name="Provaznik J."/>
            <person name="Kralova S."/>
            <person name="Pavlinic D."/>
            <person name="Benes V."/>
            <person name="Kopecky J."/>
        </authorList>
    </citation>
    <scope>NUCLEOTIDE SEQUENCE [LARGE SCALE GENOMIC DNA]</scope>
    <source>
        <strain evidence="3 4">15Tr583</strain>
    </source>
</reference>
<proteinExistence type="predicted"/>
<gene>
    <name evidence="3" type="ORF">EAS64_11520</name>
</gene>
<dbReference type="OrthoDB" id="1407586at2"/>
<feature type="domain" description="Amidohydrolase-related" evidence="2">
    <location>
        <begin position="9"/>
        <end position="287"/>
    </location>
</feature>
<dbReference type="Proteomes" id="UP000460272">
    <property type="component" value="Unassembled WGS sequence"/>
</dbReference>
<comment type="caution">
    <text evidence="3">The sequence shown here is derived from an EMBL/GenBank/DDBJ whole genome shotgun (WGS) entry which is preliminary data.</text>
</comment>
<evidence type="ECO:0000256" key="1">
    <source>
        <dbReference type="ARBA" id="ARBA00023239"/>
    </source>
</evidence>
<dbReference type="GO" id="GO:0016787">
    <property type="term" value="F:hydrolase activity"/>
    <property type="evidence" value="ECO:0007669"/>
    <property type="project" value="UniProtKB-KW"/>
</dbReference>
<dbReference type="CDD" id="cd01292">
    <property type="entry name" value="metallo-dependent_hydrolases"/>
    <property type="match status" value="1"/>
</dbReference>
<organism evidence="3 4">
    <name type="scientific">Trebonia kvetii</name>
    <dbReference type="NCBI Taxonomy" id="2480626"/>
    <lineage>
        <taxon>Bacteria</taxon>
        <taxon>Bacillati</taxon>
        <taxon>Actinomycetota</taxon>
        <taxon>Actinomycetes</taxon>
        <taxon>Streptosporangiales</taxon>
        <taxon>Treboniaceae</taxon>
        <taxon>Trebonia</taxon>
    </lineage>
</organism>
<protein>
    <submittedName>
        <fullName evidence="3">Amidohydrolase</fullName>
    </submittedName>
</protein>
<keyword evidence="3" id="KW-0378">Hydrolase</keyword>
<dbReference type="Pfam" id="PF04909">
    <property type="entry name" value="Amidohydro_2"/>
    <property type="match status" value="1"/>
</dbReference>
<dbReference type="Gene3D" id="3.20.20.140">
    <property type="entry name" value="Metal-dependent hydrolases"/>
    <property type="match status" value="1"/>
</dbReference>
<dbReference type="AlphaFoldDB" id="A0A6P2C1E4"/>
<evidence type="ECO:0000259" key="2">
    <source>
        <dbReference type="Pfam" id="PF04909"/>
    </source>
</evidence>
<evidence type="ECO:0000313" key="4">
    <source>
        <dbReference type="Proteomes" id="UP000460272"/>
    </source>
</evidence>